<keyword evidence="2" id="KW-1185">Reference proteome</keyword>
<dbReference type="EMBL" id="JAGYWB010000015">
    <property type="protein sequence ID" value="KAI0498242.1"/>
    <property type="molecule type" value="Genomic_DNA"/>
</dbReference>
<name>A0A8T3AR98_DENNO</name>
<evidence type="ECO:0000313" key="2">
    <source>
        <dbReference type="Proteomes" id="UP000829196"/>
    </source>
</evidence>
<evidence type="ECO:0000313" key="1">
    <source>
        <dbReference type="EMBL" id="KAI0498242.1"/>
    </source>
</evidence>
<dbReference type="Proteomes" id="UP000829196">
    <property type="component" value="Unassembled WGS sequence"/>
</dbReference>
<reference evidence="1" key="1">
    <citation type="journal article" date="2022" name="Front. Genet.">
        <title>Chromosome-Scale Assembly of the Dendrobium nobile Genome Provides Insights Into the Molecular Mechanism of the Biosynthesis of the Medicinal Active Ingredient of Dendrobium.</title>
        <authorList>
            <person name="Xu Q."/>
            <person name="Niu S.-C."/>
            <person name="Li K.-L."/>
            <person name="Zheng P.-J."/>
            <person name="Zhang X.-J."/>
            <person name="Jia Y."/>
            <person name="Liu Y."/>
            <person name="Niu Y.-X."/>
            <person name="Yu L.-H."/>
            <person name="Chen D.-F."/>
            <person name="Zhang G.-Q."/>
        </authorList>
    </citation>
    <scope>NUCLEOTIDE SEQUENCE</scope>
    <source>
        <tissue evidence="1">Leaf</tissue>
    </source>
</reference>
<protein>
    <submittedName>
        <fullName evidence="1">Uncharacterized protein</fullName>
    </submittedName>
</protein>
<sequence length="150" mass="16832">MAIAKPPAENIKIPFSPTARLPHGPSIARMDGSDLAHRCQIIQNPTPKTGIQKNLAIRGVPKINSTVALKPNKTKWQEFQLDYPKNIRSNIKNRQPVIKNCSRIEIPPLPWKPIRPPKDAKIAHLQVYHGQSNSNPKDRIGSNTTNIIFQ</sequence>
<gene>
    <name evidence="1" type="ORF">KFK09_021483</name>
</gene>
<comment type="caution">
    <text evidence="1">The sequence shown here is derived from an EMBL/GenBank/DDBJ whole genome shotgun (WGS) entry which is preliminary data.</text>
</comment>
<accession>A0A8T3AR98</accession>
<dbReference type="AlphaFoldDB" id="A0A8T3AR98"/>
<proteinExistence type="predicted"/>
<organism evidence="1 2">
    <name type="scientific">Dendrobium nobile</name>
    <name type="common">Orchid</name>
    <dbReference type="NCBI Taxonomy" id="94219"/>
    <lineage>
        <taxon>Eukaryota</taxon>
        <taxon>Viridiplantae</taxon>
        <taxon>Streptophyta</taxon>
        <taxon>Embryophyta</taxon>
        <taxon>Tracheophyta</taxon>
        <taxon>Spermatophyta</taxon>
        <taxon>Magnoliopsida</taxon>
        <taxon>Liliopsida</taxon>
        <taxon>Asparagales</taxon>
        <taxon>Orchidaceae</taxon>
        <taxon>Epidendroideae</taxon>
        <taxon>Malaxideae</taxon>
        <taxon>Dendrobiinae</taxon>
        <taxon>Dendrobium</taxon>
    </lineage>
</organism>